<name>A0A2T7PET9_POMCA</name>
<proteinExistence type="inferred from homology"/>
<protein>
    <recommendedName>
        <fullName evidence="9">5'-deoxynucleotidase HDDC2</fullName>
        <ecNumber evidence="8">3.1.3.89</ecNumber>
    </recommendedName>
    <alternativeName>
        <fullName evidence="13">HD domain-containing protein 2</fullName>
    </alternativeName>
</protein>
<comment type="subunit">
    <text evidence="7">Homodimer.</text>
</comment>
<keyword evidence="10" id="KW-0479">Metal-binding</keyword>
<dbReference type="Proteomes" id="UP000245119">
    <property type="component" value="Linkage Group LG4"/>
</dbReference>
<evidence type="ECO:0000256" key="7">
    <source>
        <dbReference type="ARBA" id="ARBA00011738"/>
    </source>
</evidence>
<gene>
    <name evidence="15" type="ORF">C0Q70_07352</name>
</gene>
<evidence type="ECO:0000256" key="5">
    <source>
        <dbReference type="ARBA" id="ARBA00004074"/>
    </source>
</evidence>
<dbReference type="PANTHER" id="PTHR11845:SF13">
    <property type="entry name" value="5'-DEOXYNUCLEOTIDASE HDDC2"/>
    <property type="match status" value="1"/>
</dbReference>
<comment type="cofactor">
    <cofactor evidence="3">
        <name>Co(2+)</name>
        <dbReference type="ChEBI" id="CHEBI:48828"/>
    </cofactor>
</comment>
<evidence type="ECO:0000313" key="15">
    <source>
        <dbReference type="EMBL" id="PVD31926.1"/>
    </source>
</evidence>
<sequence>MWQRVQRTGWVRKGVKRPESVADHMYRMAMMAMLAPPGLDVNKCIKMALVHDMAECIVGDLTPHDSITKEEKHKAEEAAMKEMCTLVGDGTGDQLLALWQDYEEQVSEEAKFVKDLDKLDMVMQAYEYEQLEERPKFLQEFFDSTEGKFVTDTGCAWKEHLDALRKNNVQNLFSDTELPNQKT</sequence>
<dbReference type="EC" id="3.1.3.89" evidence="8"/>
<comment type="cofactor">
    <cofactor evidence="2">
        <name>Mn(2+)</name>
        <dbReference type="ChEBI" id="CHEBI:29035"/>
    </cofactor>
</comment>
<evidence type="ECO:0000256" key="13">
    <source>
        <dbReference type="ARBA" id="ARBA00032735"/>
    </source>
</evidence>
<evidence type="ECO:0000256" key="11">
    <source>
        <dbReference type="ARBA" id="ARBA00022801"/>
    </source>
</evidence>
<comment type="caution">
    <text evidence="15">The sequence shown here is derived from an EMBL/GenBank/DDBJ whole genome shotgun (WGS) entry which is preliminary data.</text>
</comment>
<dbReference type="Gene3D" id="1.10.3210.10">
    <property type="entry name" value="Hypothetical protein af1432"/>
    <property type="match status" value="1"/>
</dbReference>
<reference evidence="15 16" key="1">
    <citation type="submission" date="2018-04" db="EMBL/GenBank/DDBJ databases">
        <title>The genome of golden apple snail Pomacea canaliculata provides insight into stress tolerance and invasive adaptation.</title>
        <authorList>
            <person name="Liu C."/>
            <person name="Liu B."/>
            <person name="Ren Y."/>
            <person name="Zhang Y."/>
            <person name="Wang H."/>
            <person name="Li S."/>
            <person name="Jiang F."/>
            <person name="Yin L."/>
            <person name="Zhang G."/>
            <person name="Qian W."/>
            <person name="Fan W."/>
        </authorList>
    </citation>
    <scope>NUCLEOTIDE SEQUENCE [LARGE SCALE GENOMIC DNA]</scope>
    <source>
        <strain evidence="15">SZHN2017</strain>
        <tissue evidence="15">Muscle</tissue>
    </source>
</reference>
<dbReference type="STRING" id="400727.A0A2T7PET9"/>
<dbReference type="InterPro" id="IPR039356">
    <property type="entry name" value="YfbR/HDDC2"/>
</dbReference>
<keyword evidence="11" id="KW-0378">Hydrolase</keyword>
<dbReference type="SMART" id="SM00471">
    <property type="entry name" value="HDc"/>
    <property type="match status" value="1"/>
</dbReference>
<comment type="function">
    <text evidence="5">Catalyzes the dephosphorylation of the nucleoside 5'-monophosphates deoxyadenosine monophosphate (dAMP), deoxycytidine monophosphate (dCMP), deoxyguanosine monophosphate (dGMP) and deoxythymidine monophosphate (dTMP).</text>
</comment>
<evidence type="ECO:0000256" key="2">
    <source>
        <dbReference type="ARBA" id="ARBA00001936"/>
    </source>
</evidence>
<dbReference type="EMBL" id="PZQS01000004">
    <property type="protein sequence ID" value="PVD31926.1"/>
    <property type="molecule type" value="Genomic_DNA"/>
</dbReference>
<dbReference type="InterPro" id="IPR003607">
    <property type="entry name" value="HD/PDEase_dom"/>
</dbReference>
<dbReference type="SUPFAM" id="SSF109604">
    <property type="entry name" value="HD-domain/PDEase-like"/>
    <property type="match status" value="1"/>
</dbReference>
<organism evidence="15 16">
    <name type="scientific">Pomacea canaliculata</name>
    <name type="common">Golden apple snail</name>
    <dbReference type="NCBI Taxonomy" id="400727"/>
    <lineage>
        <taxon>Eukaryota</taxon>
        <taxon>Metazoa</taxon>
        <taxon>Spiralia</taxon>
        <taxon>Lophotrochozoa</taxon>
        <taxon>Mollusca</taxon>
        <taxon>Gastropoda</taxon>
        <taxon>Caenogastropoda</taxon>
        <taxon>Architaenioglossa</taxon>
        <taxon>Ampullarioidea</taxon>
        <taxon>Ampullariidae</taxon>
        <taxon>Pomacea</taxon>
    </lineage>
</organism>
<dbReference type="GO" id="GO:0009159">
    <property type="term" value="P:deoxyribonucleoside monophosphate catabolic process"/>
    <property type="evidence" value="ECO:0007669"/>
    <property type="project" value="UniProtKB-ARBA"/>
</dbReference>
<dbReference type="CDD" id="cd00077">
    <property type="entry name" value="HDc"/>
    <property type="match status" value="1"/>
</dbReference>
<feature type="domain" description="HD" evidence="14">
    <location>
        <begin position="21"/>
        <end position="122"/>
    </location>
</feature>
<evidence type="ECO:0000256" key="3">
    <source>
        <dbReference type="ARBA" id="ARBA00001941"/>
    </source>
</evidence>
<dbReference type="InterPro" id="IPR006674">
    <property type="entry name" value="HD_domain"/>
</dbReference>
<dbReference type="GO" id="GO:0046872">
    <property type="term" value="F:metal ion binding"/>
    <property type="evidence" value="ECO:0007669"/>
    <property type="project" value="UniProtKB-KW"/>
</dbReference>
<comment type="cofactor">
    <cofactor evidence="4">
        <name>Mg(2+)</name>
        <dbReference type="ChEBI" id="CHEBI:18420"/>
    </cofactor>
</comment>
<keyword evidence="12" id="KW-0460">Magnesium</keyword>
<evidence type="ECO:0000256" key="9">
    <source>
        <dbReference type="ARBA" id="ARBA00015933"/>
    </source>
</evidence>
<dbReference type="Pfam" id="PF13023">
    <property type="entry name" value="HD_3"/>
    <property type="match status" value="1"/>
</dbReference>
<dbReference type="GO" id="GO:0002953">
    <property type="term" value="F:5'-deoxynucleotidase activity"/>
    <property type="evidence" value="ECO:0007669"/>
    <property type="project" value="UniProtKB-EC"/>
</dbReference>
<evidence type="ECO:0000313" key="16">
    <source>
        <dbReference type="Proteomes" id="UP000245119"/>
    </source>
</evidence>
<comment type="catalytic activity">
    <reaction evidence="1">
        <text>a 2'-deoxyribonucleoside 5'-phosphate + H2O = a 2'-deoxyribonucleoside + phosphate</text>
        <dbReference type="Rhea" id="RHEA:36167"/>
        <dbReference type="ChEBI" id="CHEBI:15377"/>
        <dbReference type="ChEBI" id="CHEBI:18274"/>
        <dbReference type="ChEBI" id="CHEBI:43474"/>
        <dbReference type="ChEBI" id="CHEBI:65317"/>
        <dbReference type="EC" id="3.1.3.89"/>
    </reaction>
</comment>
<evidence type="ECO:0000256" key="1">
    <source>
        <dbReference type="ARBA" id="ARBA00001638"/>
    </source>
</evidence>
<dbReference type="AlphaFoldDB" id="A0A2T7PET9"/>
<dbReference type="FunFam" id="1.10.3210.10:FF:000011">
    <property type="entry name" value="HD domain-containing protein 2"/>
    <property type="match status" value="1"/>
</dbReference>
<evidence type="ECO:0000256" key="6">
    <source>
        <dbReference type="ARBA" id="ARBA00009999"/>
    </source>
</evidence>
<dbReference type="GO" id="GO:0005737">
    <property type="term" value="C:cytoplasm"/>
    <property type="evidence" value="ECO:0007669"/>
    <property type="project" value="TreeGrafter"/>
</dbReference>
<evidence type="ECO:0000256" key="10">
    <source>
        <dbReference type="ARBA" id="ARBA00022723"/>
    </source>
</evidence>
<evidence type="ECO:0000259" key="14">
    <source>
        <dbReference type="PROSITE" id="PS51831"/>
    </source>
</evidence>
<dbReference type="PROSITE" id="PS51831">
    <property type="entry name" value="HD"/>
    <property type="match status" value="1"/>
</dbReference>
<accession>A0A2T7PET9</accession>
<comment type="similarity">
    <text evidence="6">Belongs to the HDDC2 family.</text>
</comment>
<dbReference type="OrthoDB" id="10254258at2759"/>
<keyword evidence="16" id="KW-1185">Reference proteome</keyword>
<evidence type="ECO:0000256" key="8">
    <source>
        <dbReference type="ARBA" id="ARBA00012964"/>
    </source>
</evidence>
<evidence type="ECO:0000256" key="12">
    <source>
        <dbReference type="ARBA" id="ARBA00022842"/>
    </source>
</evidence>
<evidence type="ECO:0000256" key="4">
    <source>
        <dbReference type="ARBA" id="ARBA00001946"/>
    </source>
</evidence>
<dbReference type="PANTHER" id="PTHR11845">
    <property type="entry name" value="5'-DEOXYNUCLEOTIDASE HDDC2"/>
    <property type="match status" value="1"/>
</dbReference>